<protein>
    <submittedName>
        <fullName evidence="2">Uncharacterized protein</fullName>
    </submittedName>
</protein>
<feature type="region of interest" description="Disordered" evidence="1">
    <location>
        <begin position="217"/>
        <end position="238"/>
    </location>
</feature>
<dbReference type="Proteomes" id="UP000008068">
    <property type="component" value="Unassembled WGS sequence"/>
</dbReference>
<feature type="compositionally biased region" description="Basic and acidic residues" evidence="1">
    <location>
        <begin position="222"/>
        <end position="231"/>
    </location>
</feature>
<feature type="region of interest" description="Disordered" evidence="1">
    <location>
        <begin position="161"/>
        <end position="192"/>
    </location>
</feature>
<dbReference type="HOGENOM" id="CLU_1166724_0_0_1"/>
<sequence>MPLIDQTKPIESIHRHRMNKGEYVFIVRRTGATFFTANSYQEISHAERALDEYCEKNGFTELQEFIAAKRQEVIDKKEARKKEAAERRDRKRAAAEAAVEAMNQTCRRSKRVAALSQARTAFKPTPVSAAPSSSAPSSSSTGSIKSNNSLILPASANSRVLKNAPTSSTPLNSGPTGSSTGNPSAALTMGQLFGESSKQQGYIPTIYLLAVDPKAPQSKDLVLTEEKENQMSKKHRKK</sequence>
<dbReference type="AlphaFoldDB" id="G0NKW3"/>
<keyword evidence="3" id="KW-1185">Reference proteome</keyword>
<accession>G0NKW3</accession>
<dbReference type="EMBL" id="GL379902">
    <property type="protein sequence ID" value="EGT33083.1"/>
    <property type="molecule type" value="Genomic_DNA"/>
</dbReference>
<evidence type="ECO:0000256" key="1">
    <source>
        <dbReference type="SAM" id="MobiDB-lite"/>
    </source>
</evidence>
<evidence type="ECO:0000313" key="3">
    <source>
        <dbReference type="Proteomes" id="UP000008068"/>
    </source>
</evidence>
<name>G0NKW3_CAEBE</name>
<feature type="compositionally biased region" description="Low complexity" evidence="1">
    <location>
        <begin position="165"/>
        <end position="184"/>
    </location>
</feature>
<feature type="compositionally biased region" description="Low complexity" evidence="1">
    <location>
        <begin position="128"/>
        <end position="140"/>
    </location>
</feature>
<evidence type="ECO:0000313" key="2">
    <source>
        <dbReference type="EMBL" id="EGT33083.1"/>
    </source>
</evidence>
<gene>
    <name evidence="2" type="ORF">CAEBREN_21051</name>
</gene>
<feature type="region of interest" description="Disordered" evidence="1">
    <location>
        <begin position="123"/>
        <end position="146"/>
    </location>
</feature>
<proteinExistence type="predicted"/>
<dbReference type="InParanoid" id="G0NKW3"/>
<organism evidence="3">
    <name type="scientific">Caenorhabditis brenneri</name>
    <name type="common">Nematode worm</name>
    <dbReference type="NCBI Taxonomy" id="135651"/>
    <lineage>
        <taxon>Eukaryota</taxon>
        <taxon>Metazoa</taxon>
        <taxon>Ecdysozoa</taxon>
        <taxon>Nematoda</taxon>
        <taxon>Chromadorea</taxon>
        <taxon>Rhabditida</taxon>
        <taxon>Rhabditina</taxon>
        <taxon>Rhabditomorpha</taxon>
        <taxon>Rhabditoidea</taxon>
        <taxon>Rhabditidae</taxon>
        <taxon>Peloderinae</taxon>
        <taxon>Caenorhabditis</taxon>
    </lineage>
</organism>
<reference evidence="3" key="1">
    <citation type="submission" date="2011-07" db="EMBL/GenBank/DDBJ databases">
        <authorList>
            <consortium name="Caenorhabditis brenneri Sequencing and Analysis Consortium"/>
            <person name="Wilson R.K."/>
        </authorList>
    </citation>
    <scope>NUCLEOTIDE SEQUENCE [LARGE SCALE GENOMIC DNA]</scope>
    <source>
        <strain evidence="3">PB2801</strain>
    </source>
</reference>